<evidence type="ECO:0000256" key="1">
    <source>
        <dbReference type="ARBA" id="ARBA00004141"/>
    </source>
</evidence>
<name>A0AB40CFI9_DIOCR</name>
<dbReference type="RefSeq" id="XP_039138595.1">
    <property type="nucleotide sequence ID" value="XM_039282661.1"/>
</dbReference>
<dbReference type="GO" id="GO:0010256">
    <property type="term" value="P:endomembrane system organization"/>
    <property type="evidence" value="ECO:0007669"/>
    <property type="project" value="TreeGrafter"/>
</dbReference>
<evidence type="ECO:0000313" key="8">
    <source>
        <dbReference type="RefSeq" id="XP_039138595.1"/>
    </source>
</evidence>
<keyword evidence="5 6" id="KW-0472">Membrane</keyword>
<proteinExistence type="inferred from homology"/>
<organism evidence="7 8">
    <name type="scientific">Dioscorea cayennensis subsp. rotundata</name>
    <name type="common">White Guinea yam</name>
    <name type="synonym">Dioscorea rotundata</name>
    <dbReference type="NCBI Taxonomy" id="55577"/>
    <lineage>
        <taxon>Eukaryota</taxon>
        <taxon>Viridiplantae</taxon>
        <taxon>Streptophyta</taxon>
        <taxon>Embryophyta</taxon>
        <taxon>Tracheophyta</taxon>
        <taxon>Spermatophyta</taxon>
        <taxon>Magnoliopsida</taxon>
        <taxon>Liliopsida</taxon>
        <taxon>Dioscoreales</taxon>
        <taxon>Dioscoreaceae</taxon>
        <taxon>Dioscorea</taxon>
    </lineage>
</organism>
<evidence type="ECO:0000256" key="4">
    <source>
        <dbReference type="ARBA" id="ARBA00022989"/>
    </source>
</evidence>
<dbReference type="GeneID" id="120275933"/>
<evidence type="ECO:0000313" key="7">
    <source>
        <dbReference type="Proteomes" id="UP001515500"/>
    </source>
</evidence>
<feature type="transmembrane region" description="Helical" evidence="6">
    <location>
        <begin position="179"/>
        <end position="198"/>
    </location>
</feature>
<keyword evidence="3 6" id="KW-0812">Transmembrane</keyword>
<keyword evidence="7" id="KW-1185">Reference proteome</keyword>
<dbReference type="GO" id="GO:0016020">
    <property type="term" value="C:membrane"/>
    <property type="evidence" value="ECO:0007669"/>
    <property type="project" value="UniProtKB-SubCell"/>
</dbReference>
<comment type="subcellular location">
    <subcellularLocation>
        <location evidence="1">Membrane</location>
        <topology evidence="1">Multi-pass membrane protein</topology>
    </subcellularLocation>
</comment>
<evidence type="ECO:0000256" key="6">
    <source>
        <dbReference type="SAM" id="Phobius"/>
    </source>
</evidence>
<reference evidence="8" key="1">
    <citation type="submission" date="2025-08" db="UniProtKB">
        <authorList>
            <consortium name="RefSeq"/>
        </authorList>
    </citation>
    <scope>IDENTIFICATION</scope>
</reference>
<dbReference type="Proteomes" id="UP001515500">
    <property type="component" value="Chromosome 14"/>
</dbReference>
<dbReference type="PANTHER" id="PTHR31621:SF1">
    <property type="entry name" value="PROTEIN DMP5"/>
    <property type="match status" value="1"/>
</dbReference>
<accession>A0AB40CFI9</accession>
<gene>
    <name evidence="8" type="primary">LOC120275933</name>
</gene>
<feature type="transmembrane region" description="Helical" evidence="6">
    <location>
        <begin position="139"/>
        <end position="159"/>
    </location>
</feature>
<evidence type="ECO:0000256" key="5">
    <source>
        <dbReference type="ARBA" id="ARBA00023136"/>
    </source>
</evidence>
<evidence type="ECO:0000256" key="2">
    <source>
        <dbReference type="ARBA" id="ARBA00008707"/>
    </source>
</evidence>
<dbReference type="InterPro" id="IPR007770">
    <property type="entry name" value="DMP"/>
</dbReference>
<dbReference type="AlphaFoldDB" id="A0AB40CFI9"/>
<sequence length="211" mass="23374">MSLRPKSKNSIELQPLGQDRNEETHNLIEKPIQSPPSTLSQALASTAHLANLLPTGTVLAFQLLVPVFTNNGSCDTITRPLSLFLLTILAVSCFLACFTDSFRSPDGKLHYGIATLHGLWLFEGDIIEDKDNSMEKYKVRFIDCMHAFMSVLVFVSIALRDKNVVSCFYPLPEHETKEVLDIVPLGIGVLCGLLFVLFPTKRHGVGYPVTN</sequence>
<feature type="transmembrane region" description="Helical" evidence="6">
    <location>
        <begin position="49"/>
        <end position="69"/>
    </location>
</feature>
<comment type="similarity">
    <text evidence="2">Belongs to the plant DMP1 protein family.</text>
</comment>
<evidence type="ECO:0000256" key="3">
    <source>
        <dbReference type="ARBA" id="ARBA00022692"/>
    </source>
</evidence>
<dbReference type="GO" id="GO:0005737">
    <property type="term" value="C:cytoplasm"/>
    <property type="evidence" value="ECO:0007669"/>
    <property type="project" value="UniProtKB-ARBA"/>
</dbReference>
<protein>
    <submittedName>
        <fullName evidence="8">LOW QUALITY PROTEIN: protein DMP3-like</fullName>
    </submittedName>
</protein>
<dbReference type="PANTHER" id="PTHR31621">
    <property type="entry name" value="PROTEIN DMP3"/>
    <property type="match status" value="1"/>
</dbReference>
<dbReference type="Pfam" id="PF05078">
    <property type="entry name" value="DUF679"/>
    <property type="match status" value="1"/>
</dbReference>
<keyword evidence="4 6" id="KW-1133">Transmembrane helix</keyword>
<feature type="transmembrane region" description="Helical" evidence="6">
    <location>
        <begin position="81"/>
        <end position="99"/>
    </location>
</feature>